<reference evidence="3" key="2">
    <citation type="journal article" date="2017" name="J. Anim. Genet.">
        <title>Multiple reference genome sequences of hot pepper reveal the massive evolution of plant disease resistance genes by retroduplication.</title>
        <authorList>
            <person name="Kim S."/>
            <person name="Park J."/>
            <person name="Yeom S.-I."/>
            <person name="Kim Y.-M."/>
            <person name="Seo E."/>
            <person name="Kim K.-T."/>
            <person name="Kim M.-S."/>
            <person name="Lee J.M."/>
            <person name="Cheong K."/>
            <person name="Shin H.-S."/>
            <person name="Kim S.-B."/>
            <person name="Han K."/>
            <person name="Lee J."/>
            <person name="Park M."/>
            <person name="Lee H.-A."/>
            <person name="Lee H.-Y."/>
            <person name="Lee Y."/>
            <person name="Oh S."/>
            <person name="Lee J.H."/>
            <person name="Choi E."/>
            <person name="Choi E."/>
            <person name="Lee S.E."/>
            <person name="Jeon J."/>
            <person name="Kim H."/>
            <person name="Choi G."/>
            <person name="Song H."/>
            <person name="Lee J."/>
            <person name="Lee S.-C."/>
            <person name="Kwon J.-K."/>
            <person name="Lee H.-Y."/>
            <person name="Koo N."/>
            <person name="Hong Y."/>
            <person name="Kim R.W."/>
            <person name="Kang W.-H."/>
            <person name="Huh J.H."/>
            <person name="Kang B.-C."/>
            <person name="Yang T.-J."/>
            <person name="Lee Y.-H."/>
            <person name="Bennetzen J.L."/>
            <person name="Choi D."/>
        </authorList>
    </citation>
    <scope>NUCLEOTIDE SEQUENCE [LARGE SCALE GENOMIC DNA]</scope>
    <source>
        <strain evidence="3">cv. PBC81</strain>
    </source>
</reference>
<dbReference type="GO" id="GO:0006952">
    <property type="term" value="P:defense response"/>
    <property type="evidence" value="ECO:0007669"/>
    <property type="project" value="InterPro"/>
</dbReference>
<gene>
    <name evidence="2" type="ORF">CQW23_16292</name>
</gene>
<dbReference type="EMBL" id="MLFT02000007">
    <property type="protein sequence ID" value="PHT42267.1"/>
    <property type="molecule type" value="Genomic_DNA"/>
</dbReference>
<sequence length="239" mass="26493">MTTFKKSIQPFKICENPVEFVESIDCALGLSNLFFEDTTPHLANTIYDYLSSSFGKSLNSLSNMDDEFTKIIVIVDVDMQSGSFEIGSQISSDNRSTAPDGGTVIYMSSPILIPKCDPLLKFTPSKSEVECLKESPERKAVDIDINSIPSTMVGGVQGQNICKTTSKYFKGLCFIDSSCRKVCIEKDKFEDGHCSKLQRKCLCTKLCAFDNIPNDVGTILVQDVKTLEAELLEEEIFRA</sequence>
<keyword evidence="3" id="KW-1185">Reference proteome</keyword>
<reference evidence="2 3" key="1">
    <citation type="journal article" date="2017" name="Genome Biol.">
        <title>New reference genome sequences of hot pepper reveal the massive evolution of plant disease-resistance genes by retroduplication.</title>
        <authorList>
            <person name="Kim S."/>
            <person name="Park J."/>
            <person name="Yeom S.I."/>
            <person name="Kim Y.M."/>
            <person name="Seo E."/>
            <person name="Kim K.T."/>
            <person name="Kim M.S."/>
            <person name="Lee J.M."/>
            <person name="Cheong K."/>
            <person name="Shin H.S."/>
            <person name="Kim S.B."/>
            <person name="Han K."/>
            <person name="Lee J."/>
            <person name="Park M."/>
            <person name="Lee H.A."/>
            <person name="Lee H.Y."/>
            <person name="Lee Y."/>
            <person name="Oh S."/>
            <person name="Lee J.H."/>
            <person name="Choi E."/>
            <person name="Choi E."/>
            <person name="Lee S.E."/>
            <person name="Jeon J."/>
            <person name="Kim H."/>
            <person name="Choi G."/>
            <person name="Song H."/>
            <person name="Lee J."/>
            <person name="Lee S.C."/>
            <person name="Kwon J.K."/>
            <person name="Lee H.Y."/>
            <person name="Koo N."/>
            <person name="Hong Y."/>
            <person name="Kim R.W."/>
            <person name="Kang W.H."/>
            <person name="Huh J.H."/>
            <person name="Kang B.C."/>
            <person name="Yang T.J."/>
            <person name="Lee Y.H."/>
            <person name="Bennetzen J.L."/>
            <person name="Choi D."/>
        </authorList>
    </citation>
    <scope>NUCLEOTIDE SEQUENCE [LARGE SCALE GENOMIC DNA]</scope>
    <source>
        <strain evidence="3">cv. PBC81</strain>
    </source>
</reference>
<dbReference type="Gene3D" id="3.30.30.10">
    <property type="entry name" value="Knottin, scorpion toxin-like"/>
    <property type="match status" value="1"/>
</dbReference>
<evidence type="ECO:0000313" key="2">
    <source>
        <dbReference type="EMBL" id="PHT42267.1"/>
    </source>
</evidence>
<accession>A0A2G2WAL4</accession>
<dbReference type="CDD" id="cd00107">
    <property type="entry name" value="Knot1"/>
    <property type="match status" value="1"/>
</dbReference>
<dbReference type="OrthoDB" id="1248372at2759"/>
<dbReference type="Proteomes" id="UP000224567">
    <property type="component" value="Unassembled WGS sequence"/>
</dbReference>
<dbReference type="SUPFAM" id="SSF57095">
    <property type="entry name" value="Scorpion toxin-like"/>
    <property type="match status" value="1"/>
</dbReference>
<dbReference type="InterPro" id="IPR003614">
    <property type="entry name" value="Knottins"/>
</dbReference>
<dbReference type="InterPro" id="IPR008176">
    <property type="entry name" value="Defensin_plant"/>
</dbReference>
<dbReference type="InterPro" id="IPR036574">
    <property type="entry name" value="Scorpion_toxin-like_sf"/>
</dbReference>
<organism evidence="2 3">
    <name type="scientific">Capsicum baccatum</name>
    <name type="common">Peruvian pepper</name>
    <dbReference type="NCBI Taxonomy" id="33114"/>
    <lineage>
        <taxon>Eukaryota</taxon>
        <taxon>Viridiplantae</taxon>
        <taxon>Streptophyta</taxon>
        <taxon>Embryophyta</taxon>
        <taxon>Tracheophyta</taxon>
        <taxon>Spermatophyta</taxon>
        <taxon>Magnoliopsida</taxon>
        <taxon>eudicotyledons</taxon>
        <taxon>Gunneridae</taxon>
        <taxon>Pentapetalae</taxon>
        <taxon>asterids</taxon>
        <taxon>lamiids</taxon>
        <taxon>Solanales</taxon>
        <taxon>Solanaceae</taxon>
        <taxon>Solanoideae</taxon>
        <taxon>Capsiceae</taxon>
        <taxon>Capsicum</taxon>
    </lineage>
</organism>
<feature type="domain" description="Knottins-like" evidence="1">
    <location>
        <begin position="161"/>
        <end position="207"/>
    </location>
</feature>
<dbReference type="PRINTS" id="PR00288">
    <property type="entry name" value="PUROTHIONIN"/>
</dbReference>
<dbReference type="Pfam" id="PF00304">
    <property type="entry name" value="Gamma-thionin"/>
    <property type="match status" value="1"/>
</dbReference>
<evidence type="ECO:0000313" key="3">
    <source>
        <dbReference type="Proteomes" id="UP000224567"/>
    </source>
</evidence>
<evidence type="ECO:0000259" key="1">
    <source>
        <dbReference type="SMART" id="SM00505"/>
    </source>
</evidence>
<proteinExistence type="predicted"/>
<name>A0A2G2WAL4_CAPBA</name>
<comment type="caution">
    <text evidence="2">The sequence shown here is derived from an EMBL/GenBank/DDBJ whole genome shotgun (WGS) entry which is preliminary data.</text>
</comment>
<protein>
    <recommendedName>
        <fullName evidence="1">Knottins-like domain-containing protein</fullName>
    </recommendedName>
</protein>
<dbReference type="SMART" id="SM00505">
    <property type="entry name" value="Knot1"/>
    <property type="match status" value="1"/>
</dbReference>
<dbReference type="AlphaFoldDB" id="A0A2G2WAL4"/>